<reference evidence="1" key="2">
    <citation type="submission" date="2016-06" db="EMBL/GenBank/DDBJ databases">
        <title>The genome of a short-lived fish provides insights into sex chromosome evolution and the genetic control of aging.</title>
        <authorList>
            <person name="Reichwald K."/>
            <person name="Felder M."/>
            <person name="Petzold A."/>
            <person name="Koch P."/>
            <person name="Groth M."/>
            <person name="Platzer M."/>
        </authorList>
    </citation>
    <scope>NUCLEOTIDE SEQUENCE</scope>
    <source>
        <tissue evidence="1">Brain</tissue>
    </source>
</reference>
<name>A0A1A7W787_9TELE</name>
<protein>
    <submittedName>
        <fullName evidence="1">Uncharacterized protein</fullName>
    </submittedName>
</protein>
<gene>
    <name evidence="1" type="primary">Nfu_g_1_010176</name>
</gene>
<proteinExistence type="predicted"/>
<evidence type="ECO:0000313" key="1">
    <source>
        <dbReference type="EMBL" id="SBP01832.1"/>
    </source>
</evidence>
<dbReference type="AlphaFoldDB" id="A0A1A7W787"/>
<accession>A0A1A7W787</accession>
<dbReference type="EMBL" id="HADW01000432">
    <property type="protein sequence ID" value="SBP01832.1"/>
    <property type="molecule type" value="Transcribed_RNA"/>
</dbReference>
<feature type="non-terminal residue" evidence="1">
    <location>
        <position position="1"/>
    </location>
</feature>
<reference evidence="1" key="1">
    <citation type="submission" date="2016-05" db="EMBL/GenBank/DDBJ databases">
        <authorList>
            <person name="Lavstsen T."/>
            <person name="Jespersen J.S."/>
        </authorList>
    </citation>
    <scope>NUCLEOTIDE SEQUENCE</scope>
    <source>
        <tissue evidence="1">Brain</tissue>
    </source>
</reference>
<sequence length="90" mass="10201">DVFNSLDDYFGTLWVLSLPTSTSLHNRTCIFHYLHLLTPGSPDHMELLYLDSDHPRTGNPELGLLRGNALKWAEAKSRHPGFLDGTYAEF</sequence>
<organism evidence="1">
    <name type="scientific">Iconisemion striatum</name>
    <dbReference type="NCBI Taxonomy" id="60296"/>
    <lineage>
        <taxon>Eukaryota</taxon>
        <taxon>Metazoa</taxon>
        <taxon>Chordata</taxon>
        <taxon>Craniata</taxon>
        <taxon>Vertebrata</taxon>
        <taxon>Euteleostomi</taxon>
        <taxon>Actinopterygii</taxon>
        <taxon>Neopterygii</taxon>
        <taxon>Teleostei</taxon>
        <taxon>Neoteleostei</taxon>
        <taxon>Acanthomorphata</taxon>
        <taxon>Ovalentaria</taxon>
        <taxon>Atherinomorphae</taxon>
        <taxon>Cyprinodontiformes</taxon>
        <taxon>Nothobranchiidae</taxon>
        <taxon>Iconisemion</taxon>
    </lineage>
</organism>
<feature type="non-terminal residue" evidence="1">
    <location>
        <position position="90"/>
    </location>
</feature>